<evidence type="ECO:0000256" key="8">
    <source>
        <dbReference type="ARBA" id="ARBA00023136"/>
    </source>
</evidence>
<sequence length="171" mass="17792">MLVIAIVLIVVVGPKDLPRMLRTFGRTTAKLRGMAGDFRKQFDEALKEAELDDVKTLVDDARKLDPRSEIRKHLNPIEKVGQDIRAGLDAAMKPQPAATAASEPRPAEPVKGGATNLPGEGKPAAKAPATKTSAAKTPASKAKASASKTPAKPKTAAAKPAARKKASGAAS</sequence>
<dbReference type="GO" id="GO:0008320">
    <property type="term" value="F:protein transmembrane transporter activity"/>
    <property type="evidence" value="ECO:0007669"/>
    <property type="project" value="InterPro"/>
</dbReference>
<dbReference type="AlphaFoldDB" id="K2MII2"/>
<reference evidence="10 11" key="1">
    <citation type="journal article" date="2012" name="J. Bacteriol.">
        <title>Genome Sequence of Nitratireductor pacificus Type Strain pht-3B.</title>
        <authorList>
            <person name="Lai Q."/>
            <person name="Li G."/>
            <person name="Shao Z."/>
        </authorList>
    </citation>
    <scope>NUCLEOTIDE SEQUENCE [LARGE SCALE GENOMIC DNA]</scope>
    <source>
        <strain evidence="11">pht-3B</strain>
    </source>
</reference>
<dbReference type="EMBL" id="AMRM01000032">
    <property type="protein sequence ID" value="EKF16977.1"/>
    <property type="molecule type" value="Genomic_DNA"/>
</dbReference>
<feature type="compositionally biased region" description="Basic residues" evidence="9">
    <location>
        <begin position="161"/>
        <end position="171"/>
    </location>
</feature>
<name>K2MII2_9HYPH</name>
<evidence type="ECO:0000256" key="2">
    <source>
        <dbReference type="ARBA" id="ARBA00022448"/>
    </source>
</evidence>
<proteinExistence type="predicted"/>
<organism evidence="10 11">
    <name type="scientific">Nitratireductor pacificus pht-3B</name>
    <dbReference type="NCBI Taxonomy" id="391937"/>
    <lineage>
        <taxon>Bacteria</taxon>
        <taxon>Pseudomonadati</taxon>
        <taxon>Pseudomonadota</taxon>
        <taxon>Alphaproteobacteria</taxon>
        <taxon>Hyphomicrobiales</taxon>
        <taxon>Phyllobacteriaceae</taxon>
        <taxon>Nitratireductor</taxon>
    </lineage>
</organism>
<feature type="compositionally biased region" description="Low complexity" evidence="9">
    <location>
        <begin position="90"/>
        <end position="101"/>
    </location>
</feature>
<protein>
    <submittedName>
        <fullName evidence="10">Sec-independent translocase</fullName>
    </submittedName>
</protein>
<evidence type="ECO:0000256" key="1">
    <source>
        <dbReference type="ARBA" id="ARBA00004167"/>
    </source>
</evidence>
<dbReference type="NCBIfam" id="TIGR01410">
    <property type="entry name" value="tatB"/>
    <property type="match status" value="1"/>
</dbReference>
<keyword evidence="7" id="KW-0811">Translocation</keyword>
<keyword evidence="11" id="KW-1185">Reference proteome</keyword>
<dbReference type="InterPro" id="IPR003369">
    <property type="entry name" value="TatA/B/E"/>
</dbReference>
<dbReference type="PATRIC" id="fig|391937.3.peg.4167"/>
<dbReference type="STRING" id="391937.NA2_20335"/>
<dbReference type="Pfam" id="PF02416">
    <property type="entry name" value="TatA_B_E"/>
    <property type="match status" value="1"/>
</dbReference>
<evidence type="ECO:0000256" key="3">
    <source>
        <dbReference type="ARBA" id="ARBA00022475"/>
    </source>
</evidence>
<keyword evidence="5" id="KW-0653">Protein transport</keyword>
<dbReference type="GO" id="GO:0043953">
    <property type="term" value="P:protein transport by the Tat complex"/>
    <property type="evidence" value="ECO:0007669"/>
    <property type="project" value="InterPro"/>
</dbReference>
<comment type="caution">
    <text evidence="10">The sequence shown here is derived from an EMBL/GenBank/DDBJ whole genome shotgun (WGS) entry which is preliminary data.</text>
</comment>
<keyword evidence="4" id="KW-0812">Transmembrane</keyword>
<evidence type="ECO:0000256" key="6">
    <source>
        <dbReference type="ARBA" id="ARBA00022989"/>
    </source>
</evidence>
<dbReference type="InterPro" id="IPR018448">
    <property type="entry name" value="TatB"/>
</dbReference>
<dbReference type="Proteomes" id="UP000006786">
    <property type="component" value="Unassembled WGS sequence"/>
</dbReference>
<evidence type="ECO:0000313" key="10">
    <source>
        <dbReference type="EMBL" id="EKF16977.1"/>
    </source>
</evidence>
<evidence type="ECO:0000256" key="4">
    <source>
        <dbReference type="ARBA" id="ARBA00022692"/>
    </source>
</evidence>
<keyword evidence="8" id="KW-0472">Membrane</keyword>
<feature type="region of interest" description="Disordered" evidence="9">
    <location>
        <begin position="86"/>
        <end position="171"/>
    </location>
</feature>
<comment type="subcellular location">
    <subcellularLocation>
        <location evidence="1">Membrane</location>
        <topology evidence="1">Single-pass membrane protein</topology>
    </subcellularLocation>
</comment>
<gene>
    <name evidence="10" type="ORF">NA2_20335</name>
</gene>
<evidence type="ECO:0000256" key="7">
    <source>
        <dbReference type="ARBA" id="ARBA00023010"/>
    </source>
</evidence>
<keyword evidence="6" id="KW-1133">Transmembrane helix</keyword>
<evidence type="ECO:0000313" key="11">
    <source>
        <dbReference type="Proteomes" id="UP000006786"/>
    </source>
</evidence>
<dbReference type="Gene3D" id="1.20.5.3310">
    <property type="match status" value="1"/>
</dbReference>
<dbReference type="eggNOG" id="COG1826">
    <property type="taxonomic scope" value="Bacteria"/>
</dbReference>
<feature type="compositionally biased region" description="Low complexity" evidence="9">
    <location>
        <begin position="122"/>
        <end position="160"/>
    </location>
</feature>
<accession>K2MII2</accession>
<keyword evidence="2" id="KW-0813">Transport</keyword>
<keyword evidence="3" id="KW-1003">Cell membrane</keyword>
<evidence type="ECO:0000256" key="9">
    <source>
        <dbReference type="SAM" id="MobiDB-lite"/>
    </source>
</evidence>
<evidence type="ECO:0000256" key="5">
    <source>
        <dbReference type="ARBA" id="ARBA00022927"/>
    </source>
</evidence>
<dbReference type="GO" id="GO:0016020">
    <property type="term" value="C:membrane"/>
    <property type="evidence" value="ECO:0007669"/>
    <property type="project" value="InterPro"/>
</dbReference>